<dbReference type="EMBL" id="FQZB01000009">
    <property type="protein sequence ID" value="SHJ60139.1"/>
    <property type="molecule type" value="Genomic_DNA"/>
</dbReference>
<evidence type="ECO:0000259" key="8">
    <source>
        <dbReference type="Pfam" id="PF00482"/>
    </source>
</evidence>
<dbReference type="InterPro" id="IPR042094">
    <property type="entry name" value="T2SS_GspF_sf"/>
</dbReference>
<evidence type="ECO:0000256" key="6">
    <source>
        <dbReference type="ARBA" id="ARBA00023136"/>
    </source>
</evidence>
<feature type="transmembrane region" description="Helical" evidence="7">
    <location>
        <begin position="109"/>
        <end position="135"/>
    </location>
</feature>
<dbReference type="PRINTS" id="PR00812">
    <property type="entry name" value="BCTERIALGSPF"/>
</dbReference>
<dbReference type="InterPro" id="IPR018076">
    <property type="entry name" value="T2SS_GspF_dom"/>
</dbReference>
<keyword evidence="5 7" id="KW-1133">Transmembrane helix</keyword>
<keyword evidence="10" id="KW-1185">Reference proteome</keyword>
<dbReference type="AlphaFoldDB" id="A0A1M6KMF4"/>
<evidence type="ECO:0000256" key="1">
    <source>
        <dbReference type="ARBA" id="ARBA00004651"/>
    </source>
</evidence>
<protein>
    <submittedName>
        <fullName evidence="9">Type II secretory pathway, component PulF</fullName>
    </submittedName>
</protein>
<dbReference type="Pfam" id="PF00482">
    <property type="entry name" value="T2SSF"/>
    <property type="match status" value="2"/>
</dbReference>
<gene>
    <name evidence="9" type="ORF">SAMN02745163_02240</name>
</gene>
<accession>A0A1M6KMF4</accession>
<comment type="similarity">
    <text evidence="2">Belongs to the GSP F family.</text>
</comment>
<dbReference type="PANTHER" id="PTHR30012">
    <property type="entry name" value="GENERAL SECRETION PATHWAY PROTEIN"/>
    <property type="match status" value="1"/>
</dbReference>
<dbReference type="Proteomes" id="UP000184310">
    <property type="component" value="Unassembled WGS sequence"/>
</dbReference>
<dbReference type="Gene3D" id="1.20.81.30">
    <property type="entry name" value="Type II secretion system (T2SS), domain F"/>
    <property type="match status" value="2"/>
</dbReference>
<evidence type="ECO:0000256" key="4">
    <source>
        <dbReference type="ARBA" id="ARBA00022692"/>
    </source>
</evidence>
<keyword evidence="3" id="KW-1003">Cell membrane</keyword>
<feature type="domain" description="Type II secretion system protein GspF" evidence="8">
    <location>
        <begin position="216"/>
        <end position="334"/>
    </location>
</feature>
<comment type="subcellular location">
    <subcellularLocation>
        <location evidence="1">Cell membrane</location>
        <topology evidence="1">Multi-pass membrane protein</topology>
    </subcellularLocation>
</comment>
<keyword evidence="6 7" id="KW-0472">Membrane</keyword>
<evidence type="ECO:0000313" key="9">
    <source>
        <dbReference type="EMBL" id="SHJ60139.1"/>
    </source>
</evidence>
<dbReference type="InterPro" id="IPR003004">
    <property type="entry name" value="GspF/PilC"/>
</dbReference>
<name>A0A1M6KMF4_9CLOT</name>
<evidence type="ECO:0000256" key="5">
    <source>
        <dbReference type="ARBA" id="ARBA00022989"/>
    </source>
</evidence>
<dbReference type="RefSeq" id="WP_072987281.1">
    <property type="nucleotide sequence ID" value="NZ_FQZB01000009.1"/>
</dbReference>
<evidence type="ECO:0000313" key="10">
    <source>
        <dbReference type="Proteomes" id="UP000184310"/>
    </source>
</evidence>
<feature type="transmembrane region" description="Helical" evidence="7">
    <location>
        <begin position="168"/>
        <end position="192"/>
    </location>
</feature>
<dbReference type="STRING" id="1121302.SAMN02745163_02240"/>
<organism evidence="9 10">
    <name type="scientific">Clostridium cavendishii DSM 21758</name>
    <dbReference type="NCBI Taxonomy" id="1121302"/>
    <lineage>
        <taxon>Bacteria</taxon>
        <taxon>Bacillati</taxon>
        <taxon>Bacillota</taxon>
        <taxon>Clostridia</taxon>
        <taxon>Eubacteriales</taxon>
        <taxon>Clostridiaceae</taxon>
        <taxon>Clostridium</taxon>
    </lineage>
</organism>
<evidence type="ECO:0000256" key="7">
    <source>
        <dbReference type="SAM" id="Phobius"/>
    </source>
</evidence>
<reference evidence="9 10" key="1">
    <citation type="submission" date="2016-11" db="EMBL/GenBank/DDBJ databases">
        <authorList>
            <person name="Jaros S."/>
            <person name="Januszkiewicz K."/>
            <person name="Wedrychowicz H."/>
        </authorList>
    </citation>
    <scope>NUCLEOTIDE SEQUENCE [LARGE SCALE GENOMIC DNA]</scope>
    <source>
        <strain evidence="9 10">DSM 21758</strain>
    </source>
</reference>
<feature type="domain" description="Type II secretion system protein GspF" evidence="8">
    <location>
        <begin position="20"/>
        <end position="136"/>
    </location>
</feature>
<dbReference type="PANTHER" id="PTHR30012:SF0">
    <property type="entry name" value="TYPE II SECRETION SYSTEM PROTEIN F-RELATED"/>
    <property type="match status" value="1"/>
</dbReference>
<dbReference type="GO" id="GO:0005886">
    <property type="term" value="C:plasma membrane"/>
    <property type="evidence" value="ECO:0007669"/>
    <property type="project" value="UniProtKB-SubCell"/>
</dbReference>
<proteinExistence type="inferred from homology"/>
<feature type="transmembrane region" description="Helical" evidence="7">
    <location>
        <begin position="315"/>
        <end position="339"/>
    </location>
</feature>
<evidence type="ECO:0000256" key="3">
    <source>
        <dbReference type="ARBA" id="ARBA00022475"/>
    </source>
</evidence>
<evidence type="ECO:0000256" key="2">
    <source>
        <dbReference type="ARBA" id="ARBA00005745"/>
    </source>
</evidence>
<dbReference type="OrthoDB" id="1936008at2"/>
<keyword evidence="4 7" id="KW-0812">Transmembrane</keyword>
<sequence>MNFKKNYESIFIILWNIYFNLKAGIPINKSIKLVQDILKNKRYKSSIEIIEKDIESGHSLYEAFFKQKELYPSLMIDMIRVGEESGSLEIVLKTLCEHYKKVNRIKKKILNIMIYPIFLSVMIFLSLILFLTFILPTFVNMYDGVNAKLDNFTGFLMFLSKDISKNKIFWIVLIMLLFIIKFLFVVIVINVFKRLNIVPSLKIIRRYYELNLIYILNLISKSGQAFYNSFSILQENLASYVIKDYIKIISDNLKKGFPLSESMQNIKHISKTTLTFVQSGEQSGSLDESLDILCEITENDFNNTIDKLLGYLQPIVMIFLGIIIGGMVLMVFVPMYSYMNYV</sequence>